<name>A0A1S0TYL5_LOALO</name>
<dbReference type="InParanoid" id="A0A1S0TYL5"/>
<accession>A0A1S0TYL5</accession>
<dbReference type="RefSeq" id="XP_003141631.1">
    <property type="nucleotide sequence ID" value="XM_003141583.1"/>
</dbReference>
<dbReference type="CTD" id="9943455"/>
<reference evidence="1" key="1">
    <citation type="submission" date="2012-04" db="EMBL/GenBank/DDBJ databases">
        <title>The Genome Sequence of Loa loa.</title>
        <authorList>
            <consortium name="The Broad Institute Genome Sequencing Platform"/>
            <consortium name="Broad Institute Genome Sequencing Center for Infectious Disease"/>
            <person name="Nutman T.B."/>
            <person name="Fink D.L."/>
            <person name="Russ C."/>
            <person name="Young S."/>
            <person name="Zeng Q."/>
            <person name="Gargeya S."/>
            <person name="Alvarado L."/>
            <person name="Berlin A."/>
            <person name="Chapman S.B."/>
            <person name="Chen Z."/>
            <person name="Freedman E."/>
            <person name="Gellesch M."/>
            <person name="Goldberg J."/>
            <person name="Griggs A."/>
            <person name="Gujja S."/>
            <person name="Heilman E.R."/>
            <person name="Heiman D."/>
            <person name="Howarth C."/>
            <person name="Mehta T."/>
            <person name="Neiman D."/>
            <person name="Pearson M."/>
            <person name="Roberts A."/>
            <person name="Saif S."/>
            <person name="Shea T."/>
            <person name="Shenoy N."/>
            <person name="Sisk P."/>
            <person name="Stolte C."/>
            <person name="Sykes S."/>
            <person name="White J."/>
            <person name="Yandava C."/>
            <person name="Haas B."/>
            <person name="Henn M.R."/>
            <person name="Nusbaum C."/>
            <person name="Birren B."/>
        </authorList>
    </citation>
    <scope>NUCLEOTIDE SEQUENCE [LARGE SCALE GENOMIC DNA]</scope>
</reference>
<protein>
    <submittedName>
        <fullName evidence="1">Uncharacterized protein</fullName>
    </submittedName>
</protein>
<sequence length="131" mass="14733">MSLKSAALRIIWNSFWNSAPRTINNGATSGPLFQAKLVEPGLMVKLTESYQYWFALRCRQSGYIGFSNVLPNALHAPVDDALSYSAAWFFRDISGNRIGIRLRLCLMGISQDTDSRNFESNRSAQAMEEFS</sequence>
<evidence type="ECO:0000313" key="1">
    <source>
        <dbReference type="EMBL" id="EFO22442.1"/>
    </source>
</evidence>
<dbReference type="EMBL" id="JH712096">
    <property type="protein sequence ID" value="EFO22442.1"/>
    <property type="molecule type" value="Genomic_DNA"/>
</dbReference>
<dbReference type="GeneID" id="9943455"/>
<organism evidence="1">
    <name type="scientific">Loa loa</name>
    <name type="common">Eye worm</name>
    <name type="synonym">Filaria loa</name>
    <dbReference type="NCBI Taxonomy" id="7209"/>
    <lineage>
        <taxon>Eukaryota</taxon>
        <taxon>Metazoa</taxon>
        <taxon>Ecdysozoa</taxon>
        <taxon>Nematoda</taxon>
        <taxon>Chromadorea</taxon>
        <taxon>Rhabditida</taxon>
        <taxon>Spirurina</taxon>
        <taxon>Spiruromorpha</taxon>
        <taxon>Filarioidea</taxon>
        <taxon>Onchocercidae</taxon>
        <taxon>Loa</taxon>
    </lineage>
</organism>
<dbReference type="KEGG" id="loa:LOAG_06047"/>
<dbReference type="AlphaFoldDB" id="A0A1S0TYL5"/>
<gene>
    <name evidence="1" type="ORF">LOAG_06047</name>
</gene>
<proteinExistence type="predicted"/>